<keyword evidence="1" id="KW-0472">Membrane</keyword>
<dbReference type="SUPFAM" id="SSF49503">
    <property type="entry name" value="Cupredoxins"/>
    <property type="match status" value="1"/>
</dbReference>
<keyword evidence="1" id="KW-0812">Transmembrane</keyword>
<evidence type="ECO:0000259" key="2">
    <source>
        <dbReference type="Pfam" id="PF13473"/>
    </source>
</evidence>
<feature type="transmembrane region" description="Helical" evidence="1">
    <location>
        <begin position="51"/>
        <end position="68"/>
    </location>
</feature>
<protein>
    <submittedName>
        <fullName evidence="3">Cupredoxin domain-containing protein</fullName>
    </submittedName>
</protein>
<dbReference type="RefSeq" id="WP_252619935.1">
    <property type="nucleotide sequence ID" value="NZ_CP099490.1"/>
</dbReference>
<dbReference type="InterPro" id="IPR008972">
    <property type="entry name" value="Cupredoxin"/>
</dbReference>
<feature type="transmembrane region" description="Helical" evidence="1">
    <location>
        <begin position="140"/>
        <end position="161"/>
    </location>
</feature>
<proteinExistence type="predicted"/>
<evidence type="ECO:0000256" key="1">
    <source>
        <dbReference type="SAM" id="Phobius"/>
    </source>
</evidence>
<feature type="transmembrane region" description="Helical" evidence="1">
    <location>
        <begin position="75"/>
        <end position="98"/>
    </location>
</feature>
<feature type="transmembrane region" description="Helical" evidence="1">
    <location>
        <begin position="27"/>
        <end position="45"/>
    </location>
</feature>
<name>A0ABY4YFR9_9MICO</name>
<keyword evidence="1" id="KW-1133">Transmembrane helix</keyword>
<reference evidence="3" key="1">
    <citation type="submission" date="2022-06" db="EMBL/GenBank/DDBJ databases">
        <title>Ornithinimicrobium JY.X270.</title>
        <authorList>
            <person name="Huang Y."/>
        </authorList>
    </citation>
    <scope>NUCLEOTIDE SEQUENCE</scope>
    <source>
        <strain evidence="3">JY.X270</strain>
    </source>
</reference>
<organism evidence="3 4">
    <name type="scientific">Ornithinimicrobium cryptoxanthini</name>
    <dbReference type="NCBI Taxonomy" id="2934161"/>
    <lineage>
        <taxon>Bacteria</taxon>
        <taxon>Bacillati</taxon>
        <taxon>Actinomycetota</taxon>
        <taxon>Actinomycetes</taxon>
        <taxon>Micrococcales</taxon>
        <taxon>Ornithinimicrobiaceae</taxon>
        <taxon>Ornithinimicrobium</taxon>
    </lineage>
</organism>
<keyword evidence="4" id="KW-1185">Reference proteome</keyword>
<feature type="transmembrane region" description="Helical" evidence="1">
    <location>
        <begin position="104"/>
        <end position="128"/>
    </location>
</feature>
<evidence type="ECO:0000313" key="3">
    <source>
        <dbReference type="EMBL" id="USQ75509.1"/>
    </source>
</evidence>
<dbReference type="InterPro" id="IPR028096">
    <property type="entry name" value="EfeO_Cupredoxin"/>
</dbReference>
<feature type="domain" description="EfeO-type cupredoxin-like" evidence="2">
    <location>
        <begin position="172"/>
        <end position="253"/>
    </location>
</feature>
<sequence>MTQTATTQTSMTQTTARTRASTTWRQLFRIGCWTVLVTAGLLQAIGRFVGPSLVVLMLGMAAALLLLARQRPRAAAVTAAVICVLDLVLHLGLLIGLLLEPEAFAAFILNLAGLLAVVAVMVAAVPLWRRSQTATLMPSGLLAGAVVVLVVGSALSATAYLTRVTIVPEAGEVVITNDGQVRPDEVTLPVGDPTLVFHNDDPLFPRSFDIDALDTHVTLPPNTARRVTLPARPGEYAFYDMVTFTDGTRGTLLIVPKGADSQQSMEPQGR</sequence>
<dbReference type="Proteomes" id="UP001056535">
    <property type="component" value="Chromosome"/>
</dbReference>
<dbReference type="Gene3D" id="2.60.40.420">
    <property type="entry name" value="Cupredoxins - blue copper proteins"/>
    <property type="match status" value="1"/>
</dbReference>
<gene>
    <name evidence="3" type="ORF">NF557_12925</name>
</gene>
<dbReference type="EMBL" id="CP099490">
    <property type="protein sequence ID" value="USQ75509.1"/>
    <property type="molecule type" value="Genomic_DNA"/>
</dbReference>
<dbReference type="Pfam" id="PF13473">
    <property type="entry name" value="Cupredoxin_1"/>
    <property type="match status" value="1"/>
</dbReference>
<evidence type="ECO:0000313" key="4">
    <source>
        <dbReference type="Proteomes" id="UP001056535"/>
    </source>
</evidence>
<accession>A0ABY4YFR9</accession>